<dbReference type="PANTHER" id="PTHR10000">
    <property type="entry name" value="PHOSPHOSERINE PHOSPHATASE"/>
    <property type="match status" value="1"/>
</dbReference>
<accession>A0A1I0QRG1</accession>
<dbReference type="AlphaFoldDB" id="A0A1I0QRG1"/>
<dbReference type="STRING" id="1267423.SAMN05216290_2622"/>
<dbReference type="GeneID" id="99987315"/>
<dbReference type="InterPro" id="IPR023214">
    <property type="entry name" value="HAD_sf"/>
</dbReference>
<dbReference type="Proteomes" id="UP000199437">
    <property type="component" value="Unassembled WGS sequence"/>
</dbReference>
<dbReference type="GO" id="GO:0005829">
    <property type="term" value="C:cytosol"/>
    <property type="evidence" value="ECO:0007669"/>
    <property type="project" value="TreeGrafter"/>
</dbReference>
<dbReference type="GO" id="GO:0051479">
    <property type="term" value="P:mannosylglycerate biosynthetic process"/>
    <property type="evidence" value="ECO:0007669"/>
    <property type="project" value="InterPro"/>
</dbReference>
<reference evidence="6" key="1">
    <citation type="submission" date="2016-10" db="EMBL/GenBank/DDBJ databases">
        <authorList>
            <person name="Varghese N."/>
            <person name="Submissions S."/>
        </authorList>
    </citation>
    <scope>NUCLEOTIDE SEQUENCE [LARGE SCALE GENOMIC DNA]</scope>
    <source>
        <strain evidence="6">CGMCC 1.12402</strain>
    </source>
</reference>
<dbReference type="RefSeq" id="WP_090259018.1">
    <property type="nucleotide sequence ID" value="NZ_FOIR01000002.1"/>
</dbReference>
<dbReference type="InterPro" id="IPR006379">
    <property type="entry name" value="HAD-SF_hydro_IIB"/>
</dbReference>
<dbReference type="PANTHER" id="PTHR10000:SF8">
    <property type="entry name" value="HAD SUPERFAMILY HYDROLASE-LIKE, TYPE 3"/>
    <property type="match status" value="1"/>
</dbReference>
<dbReference type="SFLD" id="SFLDS00003">
    <property type="entry name" value="Haloacid_Dehalogenase"/>
    <property type="match status" value="1"/>
</dbReference>
<dbReference type="NCBIfam" id="TIGR01484">
    <property type="entry name" value="HAD-SF-IIB"/>
    <property type="match status" value="1"/>
</dbReference>
<dbReference type="GO" id="GO:0000287">
    <property type="term" value="F:magnesium ion binding"/>
    <property type="evidence" value="ECO:0007669"/>
    <property type="project" value="TreeGrafter"/>
</dbReference>
<dbReference type="OrthoDB" id="9814970at2"/>
<dbReference type="NCBIfam" id="TIGR02461">
    <property type="entry name" value="osmo_MPG_phos"/>
    <property type="match status" value="1"/>
</dbReference>
<keyword evidence="1" id="KW-0479">Metal-binding</keyword>
<organism evidence="5 6">
    <name type="scientific">Roseivirga pacifica</name>
    <dbReference type="NCBI Taxonomy" id="1267423"/>
    <lineage>
        <taxon>Bacteria</taxon>
        <taxon>Pseudomonadati</taxon>
        <taxon>Bacteroidota</taxon>
        <taxon>Cytophagia</taxon>
        <taxon>Cytophagales</taxon>
        <taxon>Roseivirgaceae</taxon>
        <taxon>Roseivirga</taxon>
    </lineage>
</organism>
<dbReference type="EC" id="3.1.3.70" evidence="4"/>
<dbReference type="InterPro" id="IPR033980">
    <property type="entry name" value="MPG_Pase_thermophiles"/>
</dbReference>
<dbReference type="NCBIfam" id="TIGR01486">
    <property type="entry name" value="HAD-SF-IIB-MPGP"/>
    <property type="match status" value="1"/>
</dbReference>
<name>A0A1I0QRG1_9BACT</name>
<protein>
    <recommendedName>
        <fullName evidence="4">Mannosyl-3-phosphoglycerate phosphatase</fullName>
        <ecNumber evidence="4">3.1.3.70</ecNumber>
    </recommendedName>
</protein>
<keyword evidence="2" id="KW-0378">Hydrolase</keyword>
<keyword evidence="6" id="KW-1185">Reference proteome</keyword>
<gene>
    <name evidence="5" type="ORF">SAMN05216290_2622</name>
</gene>
<evidence type="ECO:0000313" key="5">
    <source>
        <dbReference type="EMBL" id="SEW30135.1"/>
    </source>
</evidence>
<dbReference type="SUPFAM" id="SSF56784">
    <property type="entry name" value="HAD-like"/>
    <property type="match status" value="1"/>
</dbReference>
<dbReference type="CDD" id="cd07507">
    <property type="entry name" value="HAD_Pase"/>
    <property type="match status" value="1"/>
</dbReference>
<dbReference type="SFLD" id="SFLDG01142">
    <property type="entry name" value="C2.B.2:_Mannosyl-3-phosphoglyc"/>
    <property type="match status" value="1"/>
</dbReference>
<evidence type="ECO:0000256" key="1">
    <source>
        <dbReference type="ARBA" id="ARBA00022723"/>
    </source>
</evidence>
<dbReference type="EMBL" id="FOIR01000002">
    <property type="protein sequence ID" value="SEW30135.1"/>
    <property type="molecule type" value="Genomic_DNA"/>
</dbReference>
<sequence>MKKLVFTDLDGTLLDLKSYSFMQSIEAIEKLKSAGVPVIFCSSKTRNEQEFYRESLGIRDPFIVENGSAIYIPKGYFKQSIPYNTYVTGDYEVICLGKSVDSIRSVLLAKREQLGLNFMMYEDLPPEEISMLTGLDLKSARRAKARDYSETILRGSLSESFYTAIDANGFRSIPGSKFETVISKYANKGKAVEILIELYARENDDLETFAIGDSQNDAEMLAAVDNPFLVQRPDGEWAELADVTAQGISGVGPKGWVRVVDLILN</sequence>
<dbReference type="InterPro" id="IPR006381">
    <property type="entry name" value="HAD-SF-IIB-MPGP"/>
</dbReference>
<dbReference type="Gene3D" id="3.40.50.1000">
    <property type="entry name" value="HAD superfamily/HAD-like"/>
    <property type="match status" value="1"/>
</dbReference>
<evidence type="ECO:0000256" key="4">
    <source>
        <dbReference type="NCBIfam" id="TIGR02461"/>
    </source>
</evidence>
<dbReference type="Pfam" id="PF08282">
    <property type="entry name" value="Hydrolase_3"/>
    <property type="match status" value="2"/>
</dbReference>
<dbReference type="InterPro" id="IPR036412">
    <property type="entry name" value="HAD-like_sf"/>
</dbReference>
<keyword evidence="3" id="KW-0460">Magnesium</keyword>
<dbReference type="SFLD" id="SFLDG01140">
    <property type="entry name" value="C2.B:_Phosphomannomutase_and_P"/>
    <property type="match status" value="1"/>
</dbReference>
<evidence type="ECO:0000256" key="2">
    <source>
        <dbReference type="ARBA" id="ARBA00022801"/>
    </source>
</evidence>
<evidence type="ECO:0000256" key="3">
    <source>
        <dbReference type="ARBA" id="ARBA00022842"/>
    </source>
</evidence>
<evidence type="ECO:0000313" key="6">
    <source>
        <dbReference type="Proteomes" id="UP000199437"/>
    </source>
</evidence>
<dbReference type="Gene3D" id="3.30.980.20">
    <property type="entry name" value="Putative mannosyl-3-phosphoglycerate phosphatase, domain 2"/>
    <property type="match status" value="1"/>
</dbReference>
<dbReference type="GO" id="GO:0050531">
    <property type="term" value="F:mannosyl-3-phosphoglycerate phosphatase activity"/>
    <property type="evidence" value="ECO:0007669"/>
    <property type="project" value="UniProtKB-UniRule"/>
</dbReference>
<proteinExistence type="predicted"/>